<organism evidence="1">
    <name type="scientific">viral metagenome</name>
    <dbReference type="NCBI Taxonomy" id="1070528"/>
    <lineage>
        <taxon>unclassified sequences</taxon>
        <taxon>metagenomes</taxon>
        <taxon>organismal metagenomes</taxon>
    </lineage>
</organism>
<sequence length="180" mass="21120">MNSEQFIAQMTTDQLKNLFSAMNKEISSRESPNVEIKSTTIRIIITATPTLTPKQARLIRELFRHYGNWSHSFDDGVLTFVFSSQQYHDRALNEMTVKRLNYFLKKAANIKMTLLRDMVRLDGIPQLTSEIMDRILEEFTIFGTVRLHFFDHNSMIVKFDVEEHTCMVSEGWLVRFCCDR</sequence>
<accession>A0A6C0C642</accession>
<dbReference type="AlphaFoldDB" id="A0A6C0C642"/>
<protein>
    <submittedName>
        <fullName evidence="1">Uncharacterized protein</fullName>
    </submittedName>
</protein>
<name>A0A6C0C642_9ZZZZ</name>
<evidence type="ECO:0000313" key="1">
    <source>
        <dbReference type="EMBL" id="QHT00058.1"/>
    </source>
</evidence>
<proteinExistence type="predicted"/>
<reference evidence="1" key="1">
    <citation type="journal article" date="2020" name="Nature">
        <title>Giant virus diversity and host interactions through global metagenomics.</title>
        <authorList>
            <person name="Schulz F."/>
            <person name="Roux S."/>
            <person name="Paez-Espino D."/>
            <person name="Jungbluth S."/>
            <person name="Walsh D.A."/>
            <person name="Denef V.J."/>
            <person name="McMahon K.D."/>
            <person name="Konstantinidis K.T."/>
            <person name="Eloe-Fadrosh E.A."/>
            <person name="Kyrpides N.C."/>
            <person name="Woyke T."/>
        </authorList>
    </citation>
    <scope>NUCLEOTIDE SEQUENCE</scope>
    <source>
        <strain evidence="1">GVMAG-M-3300020192-26</strain>
    </source>
</reference>
<dbReference type="EMBL" id="MN739352">
    <property type="protein sequence ID" value="QHT00058.1"/>
    <property type="molecule type" value="Genomic_DNA"/>
</dbReference>